<dbReference type="InterPro" id="IPR000160">
    <property type="entry name" value="GGDEF_dom"/>
</dbReference>
<dbReference type="SMART" id="SM00267">
    <property type="entry name" value="GGDEF"/>
    <property type="match status" value="1"/>
</dbReference>
<organism evidence="2 3">
    <name type="scientific">Calderihabitans maritimus</name>
    <dbReference type="NCBI Taxonomy" id="1246530"/>
    <lineage>
        <taxon>Bacteria</taxon>
        <taxon>Bacillati</taxon>
        <taxon>Bacillota</taxon>
        <taxon>Clostridia</taxon>
        <taxon>Neomoorellales</taxon>
        <taxon>Calderihabitantaceae</taxon>
        <taxon>Calderihabitans</taxon>
    </lineage>
</organism>
<evidence type="ECO:0000313" key="2">
    <source>
        <dbReference type="EMBL" id="GAW91371.1"/>
    </source>
</evidence>
<protein>
    <submittedName>
        <fullName evidence="2">Diguanylate cyclase</fullName>
    </submittedName>
</protein>
<dbReference type="NCBIfam" id="TIGR00254">
    <property type="entry name" value="GGDEF"/>
    <property type="match status" value="1"/>
</dbReference>
<dbReference type="PROSITE" id="PS50887">
    <property type="entry name" value="GGDEF"/>
    <property type="match status" value="1"/>
</dbReference>
<proteinExistence type="predicted"/>
<gene>
    <name evidence="2" type="ORF">KKC1_05330</name>
</gene>
<dbReference type="GO" id="GO:0043709">
    <property type="term" value="P:cell adhesion involved in single-species biofilm formation"/>
    <property type="evidence" value="ECO:0007669"/>
    <property type="project" value="TreeGrafter"/>
</dbReference>
<dbReference type="InterPro" id="IPR029787">
    <property type="entry name" value="Nucleotide_cyclase"/>
</dbReference>
<comment type="caution">
    <text evidence="2">The sequence shown here is derived from an EMBL/GenBank/DDBJ whole genome shotgun (WGS) entry which is preliminary data.</text>
</comment>
<dbReference type="AlphaFoldDB" id="A0A1Z5HPY0"/>
<reference evidence="3" key="1">
    <citation type="journal article" date="2017" name="Appl. Environ. Microbiol.">
        <title>Genomic analysis of Calderihabitans maritimus KKC1, a thermophilic hydrogenogenic carboxydotrophic bacterium isolated from marine sediment.</title>
        <authorList>
            <person name="Omae K."/>
            <person name="Yoneda Y."/>
            <person name="Fukuyama Y."/>
            <person name="Yoshida T."/>
            <person name="Sako Y."/>
        </authorList>
    </citation>
    <scope>NUCLEOTIDE SEQUENCE [LARGE SCALE GENOMIC DNA]</scope>
    <source>
        <strain evidence="3">KKC1</strain>
    </source>
</reference>
<dbReference type="CDD" id="cd01949">
    <property type="entry name" value="GGDEF"/>
    <property type="match status" value="1"/>
</dbReference>
<dbReference type="Pfam" id="PF00990">
    <property type="entry name" value="GGDEF"/>
    <property type="match status" value="1"/>
</dbReference>
<evidence type="ECO:0000259" key="1">
    <source>
        <dbReference type="PROSITE" id="PS50887"/>
    </source>
</evidence>
<dbReference type="GO" id="GO:0005886">
    <property type="term" value="C:plasma membrane"/>
    <property type="evidence" value="ECO:0007669"/>
    <property type="project" value="TreeGrafter"/>
</dbReference>
<dbReference type="PANTHER" id="PTHR45138:SF24">
    <property type="entry name" value="DIGUANYLATE CYCLASE DGCC-RELATED"/>
    <property type="match status" value="1"/>
</dbReference>
<dbReference type="SUPFAM" id="SSF55073">
    <property type="entry name" value="Nucleotide cyclase"/>
    <property type="match status" value="1"/>
</dbReference>
<dbReference type="PANTHER" id="PTHR45138">
    <property type="entry name" value="REGULATORY COMPONENTS OF SENSORY TRANSDUCTION SYSTEM"/>
    <property type="match status" value="1"/>
</dbReference>
<dbReference type="EMBL" id="BDGJ01000016">
    <property type="protein sequence ID" value="GAW91371.1"/>
    <property type="molecule type" value="Genomic_DNA"/>
</dbReference>
<keyword evidence="3" id="KW-1185">Reference proteome</keyword>
<sequence>MSGEFYATYRKYLERYIYEGATEGVLLEAYQDLLRCLDESEVQAANILDVHTRAFREVMGIRRDSDNVQWIYIDRATEFLAQVLIVIDTFFLQLKERVERDHLTGLYNRVALYRLFPRMLKDAQMQGKPLVVAMLDLDDFKRINDRFGHQAGDEALRSVAGLIERVLRSDDVAVRLGGEEFVIVLPATDSVRARIPLERIRAQVAAKKVLPGLEGLTVSIGAAEYAGRGAVEPDELIRQADQAMYRAKELGKNRVVFAKDDEE</sequence>
<dbReference type="GO" id="GO:1902201">
    <property type="term" value="P:negative regulation of bacterial-type flagellum-dependent cell motility"/>
    <property type="evidence" value="ECO:0007669"/>
    <property type="project" value="TreeGrafter"/>
</dbReference>
<accession>A0A1Z5HPY0</accession>
<name>A0A1Z5HPY0_9FIRM</name>
<dbReference type="Proteomes" id="UP000197032">
    <property type="component" value="Unassembled WGS sequence"/>
</dbReference>
<dbReference type="RefSeq" id="WP_088552916.1">
    <property type="nucleotide sequence ID" value="NZ_BDGJ01000016.1"/>
</dbReference>
<dbReference type="FunFam" id="3.30.70.270:FF:000001">
    <property type="entry name" value="Diguanylate cyclase domain protein"/>
    <property type="match status" value="1"/>
</dbReference>
<dbReference type="GO" id="GO:0052621">
    <property type="term" value="F:diguanylate cyclase activity"/>
    <property type="evidence" value="ECO:0007669"/>
    <property type="project" value="TreeGrafter"/>
</dbReference>
<dbReference type="InterPro" id="IPR050469">
    <property type="entry name" value="Diguanylate_Cyclase"/>
</dbReference>
<evidence type="ECO:0000313" key="3">
    <source>
        <dbReference type="Proteomes" id="UP000197032"/>
    </source>
</evidence>
<dbReference type="InterPro" id="IPR043128">
    <property type="entry name" value="Rev_trsase/Diguanyl_cyclase"/>
</dbReference>
<feature type="domain" description="GGDEF" evidence="1">
    <location>
        <begin position="128"/>
        <end position="260"/>
    </location>
</feature>
<dbReference type="OrthoDB" id="9783388at2"/>
<dbReference type="Gene3D" id="3.30.70.270">
    <property type="match status" value="1"/>
</dbReference>